<evidence type="ECO:0000259" key="10">
    <source>
        <dbReference type="PROSITE" id="PS50893"/>
    </source>
</evidence>
<comment type="subcellular location">
    <subcellularLocation>
        <location evidence="1">Cell inner membrane</location>
        <topology evidence="1">Peripheral membrane protein</topology>
    </subcellularLocation>
</comment>
<dbReference type="GO" id="GO:0015833">
    <property type="term" value="P:peptide transport"/>
    <property type="evidence" value="ECO:0007669"/>
    <property type="project" value="InterPro"/>
</dbReference>
<organism evidence="11 12">
    <name type="scientific">Marinobacterium nitratireducens</name>
    <dbReference type="NCBI Taxonomy" id="518897"/>
    <lineage>
        <taxon>Bacteria</taxon>
        <taxon>Pseudomonadati</taxon>
        <taxon>Pseudomonadota</taxon>
        <taxon>Gammaproteobacteria</taxon>
        <taxon>Oceanospirillales</taxon>
        <taxon>Oceanospirillaceae</taxon>
        <taxon>Marinobacterium</taxon>
    </lineage>
</organism>
<dbReference type="GO" id="GO:0016887">
    <property type="term" value="F:ATP hydrolysis activity"/>
    <property type="evidence" value="ECO:0007669"/>
    <property type="project" value="InterPro"/>
</dbReference>
<dbReference type="InterPro" id="IPR050388">
    <property type="entry name" value="ABC_Ni/Peptide_Import"/>
</dbReference>
<evidence type="ECO:0000256" key="5">
    <source>
        <dbReference type="ARBA" id="ARBA00022741"/>
    </source>
</evidence>
<dbReference type="GO" id="GO:0005524">
    <property type="term" value="F:ATP binding"/>
    <property type="evidence" value="ECO:0007669"/>
    <property type="project" value="UniProtKB-KW"/>
</dbReference>
<dbReference type="Proteomes" id="UP000599578">
    <property type="component" value="Unassembled WGS sequence"/>
</dbReference>
<comment type="similarity">
    <text evidence="2">Belongs to the ABC transporter superfamily.</text>
</comment>
<evidence type="ECO:0000256" key="6">
    <source>
        <dbReference type="ARBA" id="ARBA00022840"/>
    </source>
</evidence>
<dbReference type="AlphaFoldDB" id="A0A917ZIT2"/>
<evidence type="ECO:0000256" key="9">
    <source>
        <dbReference type="ARBA" id="ARBA00047356"/>
    </source>
</evidence>
<evidence type="ECO:0000256" key="8">
    <source>
        <dbReference type="ARBA" id="ARBA00038852"/>
    </source>
</evidence>
<dbReference type="Pfam" id="PF00005">
    <property type="entry name" value="ABC_tran"/>
    <property type="match status" value="1"/>
</dbReference>
<dbReference type="RefSeq" id="WP_188861408.1">
    <property type="nucleotide sequence ID" value="NZ_BMLT01000007.1"/>
</dbReference>
<dbReference type="PANTHER" id="PTHR43297">
    <property type="entry name" value="OLIGOPEPTIDE TRANSPORT ATP-BINDING PROTEIN APPD"/>
    <property type="match status" value="1"/>
</dbReference>
<accession>A0A917ZIT2</accession>
<dbReference type="InterPro" id="IPR003439">
    <property type="entry name" value="ABC_transporter-like_ATP-bd"/>
</dbReference>
<sequence length="330" mass="35750">MQALLETRDLHVAFALEQSRAPVVRGVDFSIGRGEIVGLVGESGSGKSVTCMAAMGLLDEHAHLSGEVRWDGKPLSVQDDVCMSRLRGRELAMIFQDPMSALNPVQTIGKQLFEAIRLHSADRPGRRELAARAIALLRDVGVPAPEQRLKAYPHQLSGGLCQRVVIAMMLAGNPRLLIADEPTTALDVTVQAQIIELLRTIRDSRGMSIILVTHDLGVVAQTCDRVLVMYCGRVVESGPVATVFDSPRHPYTQGLLASLPRLDSQDRSLKPIPGLVPQPHQIGDGCAFAPRCPNAAGGCYSDSPPPQYGEQDQLFSCFYPISVQSSRATR</sequence>
<dbReference type="SMART" id="SM00382">
    <property type="entry name" value="AAA"/>
    <property type="match status" value="1"/>
</dbReference>
<name>A0A917ZIT2_9GAMM</name>
<proteinExistence type="inferred from homology"/>
<dbReference type="EMBL" id="BMLT01000007">
    <property type="protein sequence ID" value="GGO84220.1"/>
    <property type="molecule type" value="Genomic_DNA"/>
</dbReference>
<keyword evidence="12" id="KW-1185">Reference proteome</keyword>
<dbReference type="SUPFAM" id="SSF52540">
    <property type="entry name" value="P-loop containing nucleoside triphosphate hydrolases"/>
    <property type="match status" value="1"/>
</dbReference>
<dbReference type="InterPro" id="IPR027417">
    <property type="entry name" value="P-loop_NTPase"/>
</dbReference>
<dbReference type="Gene3D" id="3.40.50.300">
    <property type="entry name" value="P-loop containing nucleotide triphosphate hydrolases"/>
    <property type="match status" value="1"/>
</dbReference>
<keyword evidence="4" id="KW-1003">Cell membrane</keyword>
<dbReference type="CDD" id="cd03257">
    <property type="entry name" value="ABC_NikE_OppD_transporters"/>
    <property type="match status" value="1"/>
</dbReference>
<evidence type="ECO:0000256" key="3">
    <source>
        <dbReference type="ARBA" id="ARBA00022448"/>
    </source>
</evidence>
<dbReference type="GO" id="GO:0005886">
    <property type="term" value="C:plasma membrane"/>
    <property type="evidence" value="ECO:0007669"/>
    <property type="project" value="UniProtKB-SubCell"/>
</dbReference>
<protein>
    <recommendedName>
        <fullName evidence="8">ABC-type dipeptide transporter</fullName>
        <ecNumber evidence="8">7.4.2.9</ecNumber>
    </recommendedName>
</protein>
<dbReference type="Pfam" id="PF08352">
    <property type="entry name" value="oligo_HPY"/>
    <property type="match status" value="1"/>
</dbReference>
<evidence type="ECO:0000256" key="1">
    <source>
        <dbReference type="ARBA" id="ARBA00004417"/>
    </source>
</evidence>
<reference evidence="11 12" key="1">
    <citation type="journal article" date="2014" name="Int. J. Syst. Evol. Microbiol.">
        <title>Complete genome sequence of Corynebacterium casei LMG S-19264T (=DSM 44701T), isolated from a smear-ripened cheese.</title>
        <authorList>
            <consortium name="US DOE Joint Genome Institute (JGI-PGF)"/>
            <person name="Walter F."/>
            <person name="Albersmeier A."/>
            <person name="Kalinowski J."/>
            <person name="Ruckert C."/>
        </authorList>
    </citation>
    <scope>NUCLEOTIDE SEQUENCE [LARGE SCALE GENOMIC DNA]</scope>
    <source>
        <strain evidence="11 12">CGMCC 1.7286</strain>
    </source>
</reference>
<dbReference type="FunFam" id="3.40.50.300:FF:000016">
    <property type="entry name" value="Oligopeptide ABC transporter ATP-binding component"/>
    <property type="match status" value="1"/>
</dbReference>
<feature type="domain" description="ABC transporter" evidence="10">
    <location>
        <begin position="5"/>
        <end position="256"/>
    </location>
</feature>
<dbReference type="PROSITE" id="PS50893">
    <property type="entry name" value="ABC_TRANSPORTER_2"/>
    <property type="match status" value="1"/>
</dbReference>
<dbReference type="InterPro" id="IPR003593">
    <property type="entry name" value="AAA+_ATPase"/>
</dbReference>
<dbReference type="InterPro" id="IPR013563">
    <property type="entry name" value="Oligopep_ABC_C"/>
</dbReference>
<evidence type="ECO:0000256" key="4">
    <source>
        <dbReference type="ARBA" id="ARBA00022475"/>
    </source>
</evidence>
<dbReference type="GO" id="GO:0055085">
    <property type="term" value="P:transmembrane transport"/>
    <property type="evidence" value="ECO:0007669"/>
    <property type="project" value="UniProtKB-ARBA"/>
</dbReference>
<dbReference type="NCBIfam" id="TIGR01727">
    <property type="entry name" value="oligo_HPY"/>
    <property type="match status" value="1"/>
</dbReference>
<comment type="caution">
    <text evidence="11">The sequence shown here is derived from an EMBL/GenBank/DDBJ whole genome shotgun (WGS) entry which is preliminary data.</text>
</comment>
<dbReference type="PANTHER" id="PTHR43297:SF2">
    <property type="entry name" value="DIPEPTIDE TRANSPORT ATP-BINDING PROTEIN DPPD"/>
    <property type="match status" value="1"/>
</dbReference>
<keyword evidence="7" id="KW-0472">Membrane</keyword>
<evidence type="ECO:0000256" key="7">
    <source>
        <dbReference type="ARBA" id="ARBA00023136"/>
    </source>
</evidence>
<gene>
    <name evidence="11" type="ORF">GCM10011348_29960</name>
</gene>
<evidence type="ECO:0000313" key="11">
    <source>
        <dbReference type="EMBL" id="GGO84220.1"/>
    </source>
</evidence>
<keyword evidence="5" id="KW-0547">Nucleotide-binding</keyword>
<comment type="catalytic activity">
    <reaction evidence="9">
        <text>a dipeptide(out) + ATP + H2O = a dipeptide(in) + ADP + phosphate + H(+)</text>
        <dbReference type="Rhea" id="RHEA:23120"/>
        <dbReference type="ChEBI" id="CHEBI:15377"/>
        <dbReference type="ChEBI" id="CHEBI:15378"/>
        <dbReference type="ChEBI" id="CHEBI:30616"/>
        <dbReference type="ChEBI" id="CHEBI:43474"/>
        <dbReference type="ChEBI" id="CHEBI:90799"/>
        <dbReference type="ChEBI" id="CHEBI:456216"/>
        <dbReference type="EC" id="7.4.2.9"/>
    </reaction>
</comment>
<keyword evidence="3" id="KW-0813">Transport</keyword>
<dbReference type="EC" id="7.4.2.9" evidence="8"/>
<evidence type="ECO:0000256" key="2">
    <source>
        <dbReference type="ARBA" id="ARBA00005417"/>
    </source>
</evidence>
<evidence type="ECO:0000313" key="12">
    <source>
        <dbReference type="Proteomes" id="UP000599578"/>
    </source>
</evidence>
<keyword evidence="6 11" id="KW-0067">ATP-binding</keyword>